<reference evidence="1 2" key="1">
    <citation type="submission" date="2015-02" db="EMBL/GenBank/DDBJ databases">
        <title>Mycoplasma mycoides subsp. mycoides strain:B237 Genome sequencing.</title>
        <authorList>
            <person name="Fischer A."/>
            <person name="Santana-Cruz I."/>
            <person name="Schieck E."/>
            <person name="Gourle H."/>
            <person name="Lambert M."/>
            <person name="Nadendla S."/>
            <person name="Miller R.A."/>
            <person name="Weber J."/>
            <person name="Bongcam-Rudloff E."/>
            <person name="Vashee S."/>
            <person name="Frey J."/>
            <person name="Jores J."/>
        </authorList>
    </citation>
    <scope>NUCLEOTIDE SEQUENCE [LARGE SCALE GENOMIC DNA]</scope>
    <source>
        <strain evidence="1 2">B237</strain>
    </source>
</reference>
<sequence>MLKNPDNDSYGDYQVKLDINSYKYNIGGYSSYQTQYEKKIKKLIQF</sequence>
<protein>
    <submittedName>
        <fullName evidence="1">Uncharacterized protein</fullName>
    </submittedName>
</protein>
<dbReference type="Proteomes" id="UP000033624">
    <property type="component" value="Unassembled WGS sequence"/>
</dbReference>
<comment type="caution">
    <text evidence="1">The sequence shown here is derived from an EMBL/GenBank/DDBJ whole genome shotgun (WGS) entry which is preliminary data.</text>
</comment>
<proteinExistence type="predicted"/>
<dbReference type="EMBL" id="LAEW01000001">
    <property type="protein sequence ID" value="KJQ46189.1"/>
    <property type="molecule type" value="Genomic_DNA"/>
</dbReference>
<dbReference type="RefSeq" id="WP_230592185.1">
    <property type="nucleotide sequence ID" value="NZ_CP144019.1"/>
</dbReference>
<accession>A0AAE2JT13</accession>
<dbReference type="AlphaFoldDB" id="A0AAE2JT13"/>
<name>A0AAE2JT13_MYCMY</name>
<evidence type="ECO:0000313" key="2">
    <source>
        <dbReference type="Proteomes" id="UP000033624"/>
    </source>
</evidence>
<organism evidence="1 2">
    <name type="scientific">Mycoplasma mycoides subsp. mycoides</name>
    <dbReference type="NCBI Taxonomy" id="2103"/>
    <lineage>
        <taxon>Bacteria</taxon>
        <taxon>Bacillati</taxon>
        <taxon>Mycoplasmatota</taxon>
        <taxon>Mollicutes</taxon>
        <taxon>Mycoplasmataceae</taxon>
        <taxon>Mycoplasma</taxon>
    </lineage>
</organism>
<evidence type="ECO:0000313" key="1">
    <source>
        <dbReference type="EMBL" id="KJQ46189.1"/>
    </source>
</evidence>
<gene>
    <name evidence="1" type="ORF">TS59_1009</name>
</gene>